<dbReference type="Proteomes" id="UP000183642">
    <property type="component" value="Unassembled WGS sequence"/>
</dbReference>
<feature type="transmembrane region" description="Helical" evidence="7">
    <location>
        <begin position="428"/>
        <end position="449"/>
    </location>
</feature>
<dbReference type="AlphaFoldDB" id="A0A1I5DIE3"/>
<feature type="transmembrane region" description="Helical" evidence="7">
    <location>
        <begin position="399"/>
        <end position="422"/>
    </location>
</feature>
<evidence type="ECO:0000256" key="6">
    <source>
        <dbReference type="ARBA" id="ARBA00023136"/>
    </source>
</evidence>
<feature type="transmembrane region" description="Helical" evidence="7">
    <location>
        <begin position="341"/>
        <end position="360"/>
    </location>
</feature>
<keyword evidence="6 7" id="KW-0472">Membrane</keyword>
<evidence type="ECO:0000256" key="4">
    <source>
        <dbReference type="ARBA" id="ARBA00022692"/>
    </source>
</evidence>
<dbReference type="PANTHER" id="PTHR30250">
    <property type="entry name" value="PST FAMILY PREDICTED COLANIC ACID TRANSPORTER"/>
    <property type="match status" value="1"/>
</dbReference>
<feature type="transmembrane region" description="Helical" evidence="7">
    <location>
        <begin position="277"/>
        <end position="298"/>
    </location>
</feature>
<name>A0A1I5DIE3_9ACTN</name>
<reference evidence="9" key="1">
    <citation type="submission" date="2016-10" db="EMBL/GenBank/DDBJ databases">
        <authorList>
            <person name="Varghese N."/>
            <person name="Submissions S."/>
        </authorList>
    </citation>
    <scope>NUCLEOTIDE SEQUENCE [LARGE SCALE GENOMIC DNA]</scope>
    <source>
        <strain evidence="9">DSM 43161</strain>
    </source>
</reference>
<evidence type="ECO:0000256" key="5">
    <source>
        <dbReference type="ARBA" id="ARBA00022989"/>
    </source>
</evidence>
<dbReference type="Pfam" id="PF13440">
    <property type="entry name" value="Polysacc_synt_3"/>
    <property type="match status" value="1"/>
</dbReference>
<dbReference type="InterPro" id="IPR050833">
    <property type="entry name" value="Poly_Biosynth_Transport"/>
</dbReference>
<dbReference type="CDD" id="cd13127">
    <property type="entry name" value="MATE_tuaB_like"/>
    <property type="match status" value="1"/>
</dbReference>
<evidence type="ECO:0000256" key="1">
    <source>
        <dbReference type="ARBA" id="ARBA00004651"/>
    </source>
</evidence>
<evidence type="ECO:0000256" key="2">
    <source>
        <dbReference type="ARBA" id="ARBA00007430"/>
    </source>
</evidence>
<dbReference type="PANTHER" id="PTHR30250:SF10">
    <property type="entry name" value="LIPOPOLYSACCHARIDE BIOSYNTHESIS PROTEIN WZXC"/>
    <property type="match status" value="1"/>
</dbReference>
<keyword evidence="9" id="KW-1185">Reference proteome</keyword>
<evidence type="ECO:0000313" key="8">
    <source>
        <dbReference type="EMBL" id="SFN98571.1"/>
    </source>
</evidence>
<evidence type="ECO:0000313" key="9">
    <source>
        <dbReference type="Proteomes" id="UP000183642"/>
    </source>
</evidence>
<organism evidence="8 9">
    <name type="scientific">Geodermatophilus obscurus</name>
    <dbReference type="NCBI Taxonomy" id="1861"/>
    <lineage>
        <taxon>Bacteria</taxon>
        <taxon>Bacillati</taxon>
        <taxon>Actinomycetota</taxon>
        <taxon>Actinomycetes</taxon>
        <taxon>Geodermatophilales</taxon>
        <taxon>Geodermatophilaceae</taxon>
        <taxon>Geodermatophilus</taxon>
    </lineage>
</organism>
<keyword evidence="3" id="KW-1003">Cell membrane</keyword>
<feature type="transmembrane region" description="Helical" evidence="7">
    <location>
        <begin position="99"/>
        <end position="117"/>
    </location>
</feature>
<feature type="transmembrane region" description="Helical" evidence="7">
    <location>
        <begin position="67"/>
        <end position="87"/>
    </location>
</feature>
<evidence type="ECO:0000256" key="3">
    <source>
        <dbReference type="ARBA" id="ARBA00022475"/>
    </source>
</evidence>
<comment type="similarity">
    <text evidence="2">Belongs to the polysaccharide synthase family.</text>
</comment>
<feature type="transmembrane region" description="Helical" evidence="7">
    <location>
        <begin position="129"/>
        <end position="151"/>
    </location>
</feature>
<dbReference type="EMBL" id="FOWE01000002">
    <property type="protein sequence ID" value="SFN98571.1"/>
    <property type="molecule type" value="Genomic_DNA"/>
</dbReference>
<keyword evidence="4 7" id="KW-0812">Transmembrane</keyword>
<comment type="subcellular location">
    <subcellularLocation>
        <location evidence="1">Cell membrane</location>
        <topology evidence="1">Multi-pass membrane protein</topology>
    </subcellularLocation>
</comment>
<keyword evidence="5 7" id="KW-1133">Transmembrane helix</keyword>
<proteinExistence type="inferred from homology"/>
<feature type="transmembrane region" description="Helical" evidence="7">
    <location>
        <begin position="310"/>
        <end position="334"/>
    </location>
</feature>
<sequence>MTLAGQGARIVLQLASVTVLARLLSPEDYGLLAVGLVVVGVGEVFRDLGLSTAAIRAPELTTAQRDGLFWLNVAAGVLLSALALVAAEPVAAAFGQPELVDVVRCLSVVFLLNGLAAQYRAGLLRRLRFGAVAGVDLAAQVVSFAVAVGAAVAGAGYWALVAQQIVQGTVVLVLVAASGRWVPGRPRRGVGLGPLVRFGSGLTGTHLVHYLGNNLDNLVLGLTAGPAALGVYNRGFQLLMTPLNQLRSPATTVAVPVLSRLQDDLGRAGDYLRRSQLALGFTLVAAMGLAAGAAGPLVEVVLGDRWAQVAPVLALLAVAGSAQTLSFVGYWVYLSRGLAGALFRYTLLTMALKAVCIAVGSRHGVVGVAAGYATAAVLEWPLSLWWLSRTTVIPVRALLGGALRIAGCAVTAGAVCALAVQLASGWPAVGRLAAGLAAGLAVYGLAALVPPIRRDLAGVAAWGRQMLARRG</sequence>
<evidence type="ECO:0000256" key="7">
    <source>
        <dbReference type="SAM" id="Phobius"/>
    </source>
</evidence>
<dbReference type="GO" id="GO:0005886">
    <property type="term" value="C:plasma membrane"/>
    <property type="evidence" value="ECO:0007669"/>
    <property type="project" value="UniProtKB-SubCell"/>
</dbReference>
<feature type="transmembrane region" description="Helical" evidence="7">
    <location>
        <begin position="157"/>
        <end position="178"/>
    </location>
</feature>
<accession>A0A1I5DIE3</accession>
<feature type="transmembrane region" description="Helical" evidence="7">
    <location>
        <begin position="366"/>
        <end position="387"/>
    </location>
</feature>
<gene>
    <name evidence="8" type="ORF">SAMN05660359_00782</name>
</gene>
<protein>
    <submittedName>
        <fullName evidence="8">Polysaccharide transporter, PST family</fullName>
    </submittedName>
</protein>